<dbReference type="OrthoDB" id="1442510at2"/>
<accession>A0A6L3ZFP6</accession>
<dbReference type="Proteomes" id="UP000484164">
    <property type="component" value="Unassembled WGS sequence"/>
</dbReference>
<reference evidence="1 2" key="1">
    <citation type="submission" date="2019-10" db="EMBL/GenBank/DDBJ databases">
        <title>Genome sequence of Phaeocystidibacter marisrubri JCM30614 (type strain).</title>
        <authorList>
            <person name="Bowman J.P."/>
        </authorList>
    </citation>
    <scope>NUCLEOTIDE SEQUENCE [LARGE SCALE GENOMIC DNA]</scope>
    <source>
        <strain evidence="1 2">JCM 30614</strain>
    </source>
</reference>
<keyword evidence="2" id="KW-1185">Reference proteome</keyword>
<gene>
    <name evidence="1" type="ORF">F8C82_12885</name>
</gene>
<sequence>MTLHHRKNIVSLLFSAFLAVMLLVVPCKVRNAIETALDLPTTSVTNKSQTAHHSCCVERMDAIASVETSLTQPIVLGLEPSEIFDLSRQPLAGELFLVEGFQVASIGIDVPLYILYQNYKVYL</sequence>
<protein>
    <submittedName>
        <fullName evidence="1">Uncharacterized protein</fullName>
    </submittedName>
</protein>
<dbReference type="AlphaFoldDB" id="A0A6L3ZFP6"/>
<dbReference type="EMBL" id="WBVQ01000002">
    <property type="protein sequence ID" value="KAB2816570.1"/>
    <property type="molecule type" value="Genomic_DNA"/>
</dbReference>
<evidence type="ECO:0000313" key="2">
    <source>
        <dbReference type="Proteomes" id="UP000484164"/>
    </source>
</evidence>
<comment type="caution">
    <text evidence="1">The sequence shown here is derived from an EMBL/GenBank/DDBJ whole genome shotgun (WGS) entry which is preliminary data.</text>
</comment>
<proteinExistence type="predicted"/>
<organism evidence="1 2">
    <name type="scientific">Phaeocystidibacter marisrubri</name>
    <dbReference type="NCBI Taxonomy" id="1577780"/>
    <lineage>
        <taxon>Bacteria</taxon>
        <taxon>Pseudomonadati</taxon>
        <taxon>Bacteroidota</taxon>
        <taxon>Flavobacteriia</taxon>
        <taxon>Flavobacteriales</taxon>
        <taxon>Phaeocystidibacteraceae</taxon>
        <taxon>Phaeocystidibacter</taxon>
    </lineage>
</organism>
<name>A0A6L3ZFP6_9FLAO</name>
<evidence type="ECO:0000313" key="1">
    <source>
        <dbReference type="EMBL" id="KAB2816570.1"/>
    </source>
</evidence>
<dbReference type="RefSeq" id="WP_151693997.1">
    <property type="nucleotide sequence ID" value="NZ_BMGX01000001.1"/>
</dbReference>